<feature type="compositionally biased region" description="Polar residues" evidence="1">
    <location>
        <begin position="1"/>
        <end position="12"/>
    </location>
</feature>
<comment type="caution">
    <text evidence="2">The sequence shown here is derived from an EMBL/GenBank/DDBJ whole genome shotgun (WGS) entry which is preliminary data.</text>
</comment>
<evidence type="ECO:0000313" key="2">
    <source>
        <dbReference type="EMBL" id="OMO50306.1"/>
    </source>
</evidence>
<organism evidence="2 3">
    <name type="scientific">Corchorus olitorius</name>
    <dbReference type="NCBI Taxonomy" id="93759"/>
    <lineage>
        <taxon>Eukaryota</taxon>
        <taxon>Viridiplantae</taxon>
        <taxon>Streptophyta</taxon>
        <taxon>Embryophyta</taxon>
        <taxon>Tracheophyta</taxon>
        <taxon>Spermatophyta</taxon>
        <taxon>Magnoliopsida</taxon>
        <taxon>eudicotyledons</taxon>
        <taxon>Gunneridae</taxon>
        <taxon>Pentapetalae</taxon>
        <taxon>rosids</taxon>
        <taxon>malvids</taxon>
        <taxon>Malvales</taxon>
        <taxon>Malvaceae</taxon>
        <taxon>Grewioideae</taxon>
        <taxon>Apeibeae</taxon>
        <taxon>Corchorus</taxon>
    </lineage>
</organism>
<dbReference type="Proteomes" id="UP000187203">
    <property type="component" value="Unassembled WGS sequence"/>
</dbReference>
<evidence type="ECO:0000256" key="1">
    <source>
        <dbReference type="SAM" id="MobiDB-lite"/>
    </source>
</evidence>
<dbReference type="EMBL" id="AWUE01024596">
    <property type="protein sequence ID" value="OMO50306.1"/>
    <property type="molecule type" value="Genomic_DNA"/>
</dbReference>
<feature type="region of interest" description="Disordered" evidence="1">
    <location>
        <begin position="1"/>
        <end position="55"/>
    </location>
</feature>
<sequence length="55" mass="6266">MGSRQHITSSKESLTEAPKRKSLRSMNVRDDTEAAKRINQAQELDTNNTDKEYGK</sequence>
<reference evidence="3" key="1">
    <citation type="submission" date="2013-09" db="EMBL/GenBank/DDBJ databases">
        <title>Corchorus olitorius genome sequencing.</title>
        <authorList>
            <person name="Alam M."/>
            <person name="Haque M.S."/>
            <person name="Islam M.S."/>
            <person name="Emdad E.M."/>
            <person name="Islam M.M."/>
            <person name="Ahmed B."/>
            <person name="Halim A."/>
            <person name="Hossen Q.M.M."/>
            <person name="Hossain M.Z."/>
            <person name="Ahmed R."/>
            <person name="Khan M.M."/>
            <person name="Islam R."/>
            <person name="Rashid M.M."/>
            <person name="Khan S.A."/>
            <person name="Rahman M.S."/>
            <person name="Alam M."/>
            <person name="Yahiya A.S."/>
            <person name="Khan M.S."/>
            <person name="Azam M.S."/>
            <person name="Haque T."/>
            <person name="Lashkar M.Z.H."/>
            <person name="Akhand A.I."/>
            <person name="Morshed G."/>
            <person name="Roy S."/>
            <person name="Uddin K.S."/>
            <person name="Rabeya T."/>
            <person name="Hossain A.S."/>
            <person name="Chowdhury A."/>
            <person name="Snigdha A.R."/>
            <person name="Mortoza M.S."/>
            <person name="Matin S.A."/>
            <person name="Hoque S.M.E."/>
            <person name="Islam M.K."/>
            <person name="Roy D.K."/>
            <person name="Haider R."/>
            <person name="Moosa M.M."/>
            <person name="Elias S.M."/>
            <person name="Hasan A.M."/>
            <person name="Jahan S."/>
            <person name="Shafiuddin M."/>
            <person name="Mahmood N."/>
            <person name="Shommy N.S."/>
        </authorList>
    </citation>
    <scope>NUCLEOTIDE SEQUENCE [LARGE SCALE GENOMIC DNA]</scope>
    <source>
        <strain evidence="3">cv. O-4</strain>
    </source>
</reference>
<dbReference type="AlphaFoldDB" id="A0A1R3FX30"/>
<gene>
    <name evidence="2" type="ORF">COLO4_38133</name>
</gene>
<feature type="compositionally biased region" description="Basic and acidic residues" evidence="1">
    <location>
        <begin position="27"/>
        <end position="36"/>
    </location>
</feature>
<accession>A0A1R3FX30</accession>
<keyword evidence="3" id="KW-1185">Reference proteome</keyword>
<name>A0A1R3FX30_9ROSI</name>
<proteinExistence type="predicted"/>
<protein>
    <submittedName>
        <fullName evidence="2">Uncharacterized protein</fullName>
    </submittedName>
</protein>
<evidence type="ECO:0000313" key="3">
    <source>
        <dbReference type="Proteomes" id="UP000187203"/>
    </source>
</evidence>